<feature type="domain" description="DUF6532" evidence="2">
    <location>
        <begin position="144"/>
        <end position="330"/>
    </location>
</feature>
<dbReference type="Pfam" id="PF20149">
    <property type="entry name" value="DUF6532"/>
    <property type="match status" value="1"/>
</dbReference>
<dbReference type="Proteomes" id="UP001209540">
    <property type="component" value="Unassembled WGS sequence"/>
</dbReference>
<evidence type="ECO:0000313" key="4">
    <source>
        <dbReference type="Proteomes" id="UP001209540"/>
    </source>
</evidence>
<keyword evidence="4" id="KW-1185">Reference proteome</keyword>
<dbReference type="EMBL" id="JAIXMP010000047">
    <property type="protein sequence ID" value="KAI9246293.1"/>
    <property type="molecule type" value="Genomic_DNA"/>
</dbReference>
<protein>
    <recommendedName>
        <fullName evidence="2">DUF6532 domain-containing protein</fullName>
    </recommendedName>
</protein>
<comment type="caution">
    <text evidence="3">The sequence shown here is derived from an EMBL/GenBank/DDBJ whole genome shotgun (WGS) entry which is preliminary data.</text>
</comment>
<evidence type="ECO:0000256" key="1">
    <source>
        <dbReference type="SAM" id="MobiDB-lite"/>
    </source>
</evidence>
<gene>
    <name evidence="3" type="ORF">BDA99DRAFT_543385</name>
</gene>
<dbReference type="AlphaFoldDB" id="A0AAD5P836"/>
<dbReference type="InterPro" id="IPR045341">
    <property type="entry name" value="DUF6532"/>
</dbReference>
<feature type="region of interest" description="Disordered" evidence="1">
    <location>
        <begin position="1"/>
        <end position="29"/>
    </location>
</feature>
<feature type="compositionally biased region" description="Basic and acidic residues" evidence="1">
    <location>
        <begin position="8"/>
        <end position="17"/>
    </location>
</feature>
<evidence type="ECO:0000259" key="2">
    <source>
        <dbReference type="Pfam" id="PF20149"/>
    </source>
</evidence>
<evidence type="ECO:0000313" key="3">
    <source>
        <dbReference type="EMBL" id="KAI9246293.1"/>
    </source>
</evidence>
<reference evidence="3" key="1">
    <citation type="journal article" date="2022" name="IScience">
        <title>Evolution of zygomycete secretomes and the origins of terrestrial fungal ecologies.</title>
        <authorList>
            <person name="Chang Y."/>
            <person name="Wang Y."/>
            <person name="Mondo S."/>
            <person name="Ahrendt S."/>
            <person name="Andreopoulos W."/>
            <person name="Barry K."/>
            <person name="Beard J."/>
            <person name="Benny G.L."/>
            <person name="Blankenship S."/>
            <person name="Bonito G."/>
            <person name="Cuomo C."/>
            <person name="Desiro A."/>
            <person name="Gervers K.A."/>
            <person name="Hundley H."/>
            <person name="Kuo A."/>
            <person name="LaButti K."/>
            <person name="Lang B.F."/>
            <person name="Lipzen A."/>
            <person name="O'Donnell K."/>
            <person name="Pangilinan J."/>
            <person name="Reynolds N."/>
            <person name="Sandor L."/>
            <person name="Smith M.E."/>
            <person name="Tsang A."/>
            <person name="Grigoriev I.V."/>
            <person name="Stajich J.E."/>
            <person name="Spatafora J.W."/>
        </authorList>
    </citation>
    <scope>NUCLEOTIDE SEQUENCE</scope>
    <source>
        <strain evidence="3">RSA 2281</strain>
    </source>
</reference>
<proteinExistence type="predicted"/>
<sequence length="377" mass="43392">MPPKTRSNKGEQVEKRSLQSTSETTTNNHDFMKLSKVSKNVINQVKIVIWNGRDKHTPEHDVFGDDLSNYDSEEGEDHEDSGYGIHDMDEYLRYRKRRPSNLSIDSNEMMAAYDGDKGNRVDLSCENVADGDKEFARLASIDAYIRDAFPSGSSARIVTLDVLKRINGKKDDDNVTYTCSTLLVEKYVDCINKRRTTFHKQIETWITSKYQWPVRDMPGESAYDDKEKYRYLVTDARFSRKNYRSSGAFLENTCLGDCVRFTLINTSSNTGPRLENIPDPIPRPVMALVHSAIMYRLSKLCDHELTKEEIGKNFSRGSRYHDTYKDIINSNSKIGRTICWDEVNEMIFSRLRCHGLQQTRFSVESMAGIKDDDNDDM</sequence>
<name>A0AAD5P836_9FUNG</name>
<feature type="region of interest" description="Disordered" evidence="1">
    <location>
        <begin position="58"/>
        <end position="84"/>
    </location>
</feature>
<accession>A0AAD5P836</accession>
<reference evidence="3" key="2">
    <citation type="submission" date="2023-02" db="EMBL/GenBank/DDBJ databases">
        <authorList>
            <consortium name="DOE Joint Genome Institute"/>
            <person name="Mondo S.J."/>
            <person name="Chang Y."/>
            <person name="Wang Y."/>
            <person name="Ahrendt S."/>
            <person name="Andreopoulos W."/>
            <person name="Barry K."/>
            <person name="Beard J."/>
            <person name="Benny G.L."/>
            <person name="Blankenship S."/>
            <person name="Bonito G."/>
            <person name="Cuomo C."/>
            <person name="Desiro A."/>
            <person name="Gervers K.A."/>
            <person name="Hundley H."/>
            <person name="Kuo A."/>
            <person name="LaButti K."/>
            <person name="Lang B.F."/>
            <person name="Lipzen A."/>
            <person name="O'Donnell K."/>
            <person name="Pangilinan J."/>
            <person name="Reynolds N."/>
            <person name="Sandor L."/>
            <person name="Smith M.W."/>
            <person name="Tsang A."/>
            <person name="Grigoriev I.V."/>
            <person name="Stajich J.E."/>
            <person name="Spatafora J.W."/>
        </authorList>
    </citation>
    <scope>NUCLEOTIDE SEQUENCE</scope>
    <source>
        <strain evidence="3">RSA 2281</strain>
    </source>
</reference>
<organism evidence="3 4">
    <name type="scientific">Phascolomyces articulosus</name>
    <dbReference type="NCBI Taxonomy" id="60185"/>
    <lineage>
        <taxon>Eukaryota</taxon>
        <taxon>Fungi</taxon>
        <taxon>Fungi incertae sedis</taxon>
        <taxon>Mucoromycota</taxon>
        <taxon>Mucoromycotina</taxon>
        <taxon>Mucoromycetes</taxon>
        <taxon>Mucorales</taxon>
        <taxon>Lichtheimiaceae</taxon>
        <taxon>Phascolomyces</taxon>
    </lineage>
</organism>
<feature type="compositionally biased region" description="Polar residues" evidence="1">
    <location>
        <begin position="18"/>
        <end position="29"/>
    </location>
</feature>